<dbReference type="Proteomes" id="UP001055879">
    <property type="component" value="Linkage Group LG05"/>
</dbReference>
<organism evidence="1 2">
    <name type="scientific">Arctium lappa</name>
    <name type="common">Greater burdock</name>
    <name type="synonym">Lappa major</name>
    <dbReference type="NCBI Taxonomy" id="4217"/>
    <lineage>
        <taxon>Eukaryota</taxon>
        <taxon>Viridiplantae</taxon>
        <taxon>Streptophyta</taxon>
        <taxon>Embryophyta</taxon>
        <taxon>Tracheophyta</taxon>
        <taxon>Spermatophyta</taxon>
        <taxon>Magnoliopsida</taxon>
        <taxon>eudicotyledons</taxon>
        <taxon>Gunneridae</taxon>
        <taxon>Pentapetalae</taxon>
        <taxon>asterids</taxon>
        <taxon>campanulids</taxon>
        <taxon>Asterales</taxon>
        <taxon>Asteraceae</taxon>
        <taxon>Carduoideae</taxon>
        <taxon>Cardueae</taxon>
        <taxon>Arctiinae</taxon>
        <taxon>Arctium</taxon>
    </lineage>
</organism>
<accession>A0ACB9C1C8</accession>
<keyword evidence="2" id="KW-1185">Reference proteome</keyword>
<sequence length="69" mass="7899">MIGGIELRNGIGPKVCIRGVGRDSHLPNKSKKTRKIGYRDWVKNLYTILVESIPDIENLIYFTSYSMRS</sequence>
<gene>
    <name evidence="1" type="ORF">L6452_16749</name>
</gene>
<dbReference type="EMBL" id="CM042051">
    <property type="protein sequence ID" value="KAI3728119.1"/>
    <property type="molecule type" value="Genomic_DNA"/>
</dbReference>
<name>A0ACB9C1C8_ARCLA</name>
<evidence type="ECO:0000313" key="1">
    <source>
        <dbReference type="EMBL" id="KAI3728119.1"/>
    </source>
</evidence>
<evidence type="ECO:0000313" key="2">
    <source>
        <dbReference type="Proteomes" id="UP001055879"/>
    </source>
</evidence>
<protein>
    <submittedName>
        <fullName evidence="1">Uncharacterized protein</fullName>
    </submittedName>
</protein>
<reference evidence="2" key="1">
    <citation type="journal article" date="2022" name="Mol. Ecol. Resour.">
        <title>The genomes of chicory, endive, great burdock and yacon provide insights into Asteraceae palaeo-polyploidization history and plant inulin production.</title>
        <authorList>
            <person name="Fan W."/>
            <person name="Wang S."/>
            <person name="Wang H."/>
            <person name="Wang A."/>
            <person name="Jiang F."/>
            <person name="Liu H."/>
            <person name="Zhao H."/>
            <person name="Xu D."/>
            <person name="Zhang Y."/>
        </authorList>
    </citation>
    <scope>NUCLEOTIDE SEQUENCE [LARGE SCALE GENOMIC DNA]</scope>
    <source>
        <strain evidence="2">cv. Niubang</strain>
    </source>
</reference>
<proteinExistence type="predicted"/>
<reference evidence="1 2" key="2">
    <citation type="journal article" date="2022" name="Mol. Ecol. Resour.">
        <title>The genomes of chicory, endive, great burdock and yacon provide insights into Asteraceae paleo-polyploidization history and plant inulin production.</title>
        <authorList>
            <person name="Fan W."/>
            <person name="Wang S."/>
            <person name="Wang H."/>
            <person name="Wang A."/>
            <person name="Jiang F."/>
            <person name="Liu H."/>
            <person name="Zhao H."/>
            <person name="Xu D."/>
            <person name="Zhang Y."/>
        </authorList>
    </citation>
    <scope>NUCLEOTIDE SEQUENCE [LARGE SCALE GENOMIC DNA]</scope>
    <source>
        <strain evidence="2">cv. Niubang</strain>
    </source>
</reference>
<comment type="caution">
    <text evidence="1">The sequence shown here is derived from an EMBL/GenBank/DDBJ whole genome shotgun (WGS) entry which is preliminary data.</text>
</comment>